<proteinExistence type="predicted"/>
<accession>A0A9P0KVR3</accession>
<dbReference type="EMBL" id="CAKOFQ010006871">
    <property type="protein sequence ID" value="CAH1978433.1"/>
    <property type="molecule type" value="Genomic_DNA"/>
</dbReference>
<name>A0A9P0KVR3_ACAOB</name>
<keyword evidence="3" id="KW-1185">Reference proteome</keyword>
<dbReference type="AlphaFoldDB" id="A0A9P0KVR3"/>
<feature type="compositionally biased region" description="Polar residues" evidence="1">
    <location>
        <begin position="409"/>
        <end position="419"/>
    </location>
</feature>
<evidence type="ECO:0000313" key="3">
    <source>
        <dbReference type="Proteomes" id="UP001152888"/>
    </source>
</evidence>
<evidence type="ECO:0000256" key="1">
    <source>
        <dbReference type="SAM" id="MobiDB-lite"/>
    </source>
</evidence>
<comment type="caution">
    <text evidence="2">The sequence shown here is derived from an EMBL/GenBank/DDBJ whole genome shotgun (WGS) entry which is preliminary data.</text>
</comment>
<feature type="region of interest" description="Disordered" evidence="1">
    <location>
        <begin position="373"/>
        <end position="442"/>
    </location>
</feature>
<feature type="compositionally biased region" description="Polar residues" evidence="1">
    <location>
        <begin position="373"/>
        <end position="401"/>
    </location>
</feature>
<organism evidence="2 3">
    <name type="scientific">Acanthoscelides obtectus</name>
    <name type="common">Bean weevil</name>
    <name type="synonym">Bruchus obtectus</name>
    <dbReference type="NCBI Taxonomy" id="200917"/>
    <lineage>
        <taxon>Eukaryota</taxon>
        <taxon>Metazoa</taxon>
        <taxon>Ecdysozoa</taxon>
        <taxon>Arthropoda</taxon>
        <taxon>Hexapoda</taxon>
        <taxon>Insecta</taxon>
        <taxon>Pterygota</taxon>
        <taxon>Neoptera</taxon>
        <taxon>Endopterygota</taxon>
        <taxon>Coleoptera</taxon>
        <taxon>Polyphaga</taxon>
        <taxon>Cucujiformia</taxon>
        <taxon>Chrysomeloidea</taxon>
        <taxon>Chrysomelidae</taxon>
        <taxon>Bruchinae</taxon>
        <taxon>Bruchini</taxon>
        <taxon>Acanthoscelides</taxon>
    </lineage>
</organism>
<dbReference type="Proteomes" id="UP001152888">
    <property type="component" value="Unassembled WGS sequence"/>
</dbReference>
<protein>
    <submittedName>
        <fullName evidence="2">Uncharacterized protein</fullName>
    </submittedName>
</protein>
<reference evidence="2" key="1">
    <citation type="submission" date="2022-03" db="EMBL/GenBank/DDBJ databases">
        <authorList>
            <person name="Sayadi A."/>
        </authorList>
    </citation>
    <scope>NUCLEOTIDE SEQUENCE</scope>
</reference>
<sequence length="1013" mass="113270">MDILMMCYIYVGMERYQVTTMEEQLEFQNELSKLLSSSRTMLKSVHLHENFTSDSESDGNLLDEDYMKNQPPPYDYSIIKDHVVKIGPELKNSKKKRKKKSKKSEEDLSSLLESGISEICPKSDISQSLAEASNLHSSDNNPFSILGANINGGEEVQAKLSVFDANNSETMDTMYVRDPLNFAFNFVFDDDSWDTVMNRKSKKIKSLTNESTKKLPSLVAEQIESQLNSNCTNGINTLLQPTSVEVVHNSVIKNTILEPFKESIEGKKKAKKKKRTKKKTSESFVSTEVSNTSESIITEVDYRKSENQQLCNKIDSLFYPIFVTNPKAIEKEPQKGLPTNDQRSLDKSISFGAGAKQIRKTSQNNIALVHSKNNIQNTMKVPHASSNQTKQEISKPSTNKTELQKVEQSKTMQYSTKTFSVSSSQKPPEKSKSSMQTLESSKKVPQKEYVLTNLGNVEDKCIFSESDFPPICKSKEKLTLINFNNRVLNVSSLMPNVASMPLQNNLVCDTLSKAAESSNKAFIKDPITNNVTSDIDKLENDIIRFFQGNAPFEYTTNISATSHEIFGDGRFKNVSSMTNVEQTVQRGIDKPLTIKSDQAQDTLLNAIAKTATKPSEQHGVSKKLRHISEILASHTDLIKSHENISHMGIMIPGELFQFIQKDHKCHSLLLEFLKAGGGLQERTSLFFYKQSQGKNEATYPKETLKNNVSDHVTMLDTCKKEIANHSKDIHQSLDGIAITATTEHTKNINDCSKGQECKMISTNESNTVMIDVALFNNDQYSTISSDSSLENNVYDTYIHTSATNVKIGKLASNKNDDNCFDVMLNNYQSSFNLDNGSFVTTTDIAPALENFVLASNLQNIPISKQQHENLVLKECDACFDVMPNNDQYSSKLSRTNGSCVTAADIVSSSENNDKTKNLQNLNHSSTEVQFKKPASSENYRCSDVMSRPNSAQSLVISEPHSPNKRETICDNIQYSPGSSIVRNNAYPNVQSIIVDNLMQVVLDCLVQLIQEII</sequence>
<gene>
    <name evidence="2" type="ORF">ACAOBT_LOCUS13170</name>
</gene>
<evidence type="ECO:0000313" key="2">
    <source>
        <dbReference type="EMBL" id="CAH1978433.1"/>
    </source>
</evidence>
<dbReference type="OrthoDB" id="6769682at2759"/>